<reference evidence="3 4" key="1">
    <citation type="submission" date="2012-08" db="EMBL/GenBank/DDBJ databases">
        <title>Whole genome shotgun sequence of Austwickia chelonae NBRC 105200.</title>
        <authorList>
            <person name="Yoshida I."/>
            <person name="Hosoyama A."/>
            <person name="Tsuchikane K."/>
            <person name="Katsumata H."/>
            <person name="Ando Y."/>
            <person name="Ohji S."/>
            <person name="Hamada M."/>
            <person name="Tamura T."/>
            <person name="Yamazoe A."/>
            <person name="Yamazaki S."/>
            <person name="Fujita N."/>
        </authorList>
    </citation>
    <scope>NUCLEOTIDE SEQUENCE [LARGE SCALE GENOMIC DNA]</scope>
    <source>
        <strain evidence="3 4">NBRC 105200</strain>
    </source>
</reference>
<protein>
    <recommendedName>
        <fullName evidence="2">YCII-related domain-containing protein</fullName>
    </recommendedName>
</protein>
<dbReference type="PANTHER" id="PTHR37828">
    <property type="entry name" value="GSR2449 PROTEIN"/>
    <property type="match status" value="1"/>
</dbReference>
<dbReference type="InterPro" id="IPR005545">
    <property type="entry name" value="YCII"/>
</dbReference>
<accession>K6VAW3</accession>
<comment type="caution">
    <text evidence="3">The sequence shown here is derived from an EMBL/GenBank/DDBJ whole genome shotgun (WGS) entry which is preliminary data.</text>
</comment>
<keyword evidence="4" id="KW-1185">Reference proteome</keyword>
<evidence type="ECO:0000313" key="3">
    <source>
        <dbReference type="EMBL" id="GAB79388.1"/>
    </source>
</evidence>
<sequence length="96" mass="10314">MSIYAVHYTYTDDSDTIAEKRPAHRAYLAELVEAGHLLASGPYVGVSEALLIFTADTADAVEGFLAGDPFQKAGLVATHTVTEWNPILGVLKDYTA</sequence>
<evidence type="ECO:0000256" key="1">
    <source>
        <dbReference type="ARBA" id="ARBA00007689"/>
    </source>
</evidence>
<dbReference type="Pfam" id="PF03795">
    <property type="entry name" value="YCII"/>
    <property type="match status" value="1"/>
</dbReference>
<comment type="similarity">
    <text evidence="1">Belongs to the YciI family.</text>
</comment>
<dbReference type="AlphaFoldDB" id="K6VAW3"/>
<dbReference type="STRING" id="100225.SAMN05421595_3070"/>
<organism evidence="3 4">
    <name type="scientific">Austwickia chelonae NBRC 105200</name>
    <dbReference type="NCBI Taxonomy" id="1184607"/>
    <lineage>
        <taxon>Bacteria</taxon>
        <taxon>Bacillati</taxon>
        <taxon>Actinomycetota</taxon>
        <taxon>Actinomycetes</taxon>
        <taxon>Micrococcales</taxon>
        <taxon>Dermatophilaceae</taxon>
        <taxon>Austwickia</taxon>
    </lineage>
</organism>
<feature type="domain" description="YCII-related" evidence="2">
    <location>
        <begin position="4"/>
        <end position="85"/>
    </location>
</feature>
<evidence type="ECO:0000313" key="4">
    <source>
        <dbReference type="Proteomes" id="UP000008495"/>
    </source>
</evidence>
<gene>
    <name evidence="3" type="ORF">AUCHE_24_00430</name>
</gene>
<dbReference type="RefSeq" id="WP_006504146.1">
    <property type="nucleotide sequence ID" value="NZ_BAGZ01000024.1"/>
</dbReference>
<dbReference type="InterPro" id="IPR011008">
    <property type="entry name" value="Dimeric_a/b-barrel"/>
</dbReference>
<dbReference type="PANTHER" id="PTHR37828:SF1">
    <property type="entry name" value="YCII-RELATED DOMAIN-CONTAINING PROTEIN"/>
    <property type="match status" value="1"/>
</dbReference>
<evidence type="ECO:0000259" key="2">
    <source>
        <dbReference type="Pfam" id="PF03795"/>
    </source>
</evidence>
<dbReference type="OrthoDB" id="8968203at2"/>
<proteinExistence type="inferred from homology"/>
<name>K6VAW3_9MICO</name>
<dbReference type="SUPFAM" id="SSF54909">
    <property type="entry name" value="Dimeric alpha+beta barrel"/>
    <property type="match status" value="1"/>
</dbReference>
<dbReference type="Gene3D" id="3.30.70.1060">
    <property type="entry name" value="Dimeric alpha+beta barrel"/>
    <property type="match status" value="1"/>
</dbReference>
<dbReference type="Proteomes" id="UP000008495">
    <property type="component" value="Unassembled WGS sequence"/>
</dbReference>
<dbReference type="eggNOG" id="COG2350">
    <property type="taxonomic scope" value="Bacteria"/>
</dbReference>
<dbReference type="EMBL" id="BAGZ01000024">
    <property type="protein sequence ID" value="GAB79388.1"/>
    <property type="molecule type" value="Genomic_DNA"/>
</dbReference>